<accession>A0A6B0U2J9</accession>
<feature type="signal peptide" evidence="1">
    <location>
        <begin position="1"/>
        <end position="24"/>
    </location>
</feature>
<reference evidence="2" key="1">
    <citation type="submission" date="2019-12" db="EMBL/GenBank/DDBJ databases">
        <title>An insight into the sialome of adult female Ixodes ricinus ticks feeding for 6 days.</title>
        <authorList>
            <person name="Perner J."/>
            <person name="Ribeiro J.M.C."/>
        </authorList>
    </citation>
    <scope>NUCLEOTIDE SEQUENCE</scope>
    <source>
        <strain evidence="2">Semi-engorged</strain>
        <tissue evidence="2">Salivary glands</tissue>
    </source>
</reference>
<proteinExistence type="predicted"/>
<keyword evidence="1" id="KW-0732">Signal</keyword>
<protein>
    <submittedName>
        <fullName evidence="2">Putative secreted protein</fullName>
    </submittedName>
</protein>
<sequence>MKRIWLRPPLTLLLALLGDPVVREDFEGGAPLLELHLPVEHHTRGHDYQVRAPHPLVAGHVRQEGDGLDGLP</sequence>
<feature type="chain" id="PRO_5025643090" evidence="1">
    <location>
        <begin position="25"/>
        <end position="72"/>
    </location>
</feature>
<organism evidence="2">
    <name type="scientific">Ixodes ricinus</name>
    <name type="common">Common tick</name>
    <name type="synonym">Acarus ricinus</name>
    <dbReference type="NCBI Taxonomy" id="34613"/>
    <lineage>
        <taxon>Eukaryota</taxon>
        <taxon>Metazoa</taxon>
        <taxon>Ecdysozoa</taxon>
        <taxon>Arthropoda</taxon>
        <taxon>Chelicerata</taxon>
        <taxon>Arachnida</taxon>
        <taxon>Acari</taxon>
        <taxon>Parasitiformes</taxon>
        <taxon>Ixodida</taxon>
        <taxon>Ixodoidea</taxon>
        <taxon>Ixodidae</taxon>
        <taxon>Ixodinae</taxon>
        <taxon>Ixodes</taxon>
    </lineage>
</organism>
<name>A0A6B0U2J9_IXORI</name>
<evidence type="ECO:0000256" key="1">
    <source>
        <dbReference type="SAM" id="SignalP"/>
    </source>
</evidence>
<dbReference type="AlphaFoldDB" id="A0A6B0U2J9"/>
<dbReference type="EMBL" id="GIFC01000851">
    <property type="protein sequence ID" value="MXU82934.1"/>
    <property type="molecule type" value="Transcribed_RNA"/>
</dbReference>
<evidence type="ECO:0000313" key="2">
    <source>
        <dbReference type="EMBL" id="MXU82934.1"/>
    </source>
</evidence>